<dbReference type="EMBL" id="CP009933">
    <property type="protein sequence ID" value="AKA71062.1"/>
    <property type="molecule type" value="Genomic_DNA"/>
</dbReference>
<organism evidence="1 2">
    <name type="scientific">Clostridium scatologenes</name>
    <dbReference type="NCBI Taxonomy" id="1548"/>
    <lineage>
        <taxon>Bacteria</taxon>
        <taxon>Bacillati</taxon>
        <taxon>Bacillota</taxon>
        <taxon>Clostridia</taxon>
        <taxon>Eubacteriales</taxon>
        <taxon>Clostridiaceae</taxon>
        <taxon>Clostridium</taxon>
    </lineage>
</organism>
<evidence type="ECO:0000313" key="1">
    <source>
        <dbReference type="EMBL" id="AKA71062.1"/>
    </source>
</evidence>
<dbReference type="HOGENOM" id="CLU_2116779_0_0_9"/>
<proteinExistence type="predicted"/>
<dbReference type="STRING" id="1548.CSCA_3937"/>
<dbReference type="AlphaFoldDB" id="A0A0E3K379"/>
<dbReference type="Proteomes" id="UP000033115">
    <property type="component" value="Chromosome"/>
</dbReference>
<keyword evidence="2" id="KW-1185">Reference proteome</keyword>
<evidence type="ECO:0000313" key="2">
    <source>
        <dbReference type="Proteomes" id="UP000033115"/>
    </source>
</evidence>
<name>A0A0E3K379_CLOSL</name>
<sequence>MKDFSDMYRNNIYKTLVEGVTFMLLGMDISIALKNFNGSYDVKNFSLFETSKISERFPSLKLKTVNKGINIEVKCPVCDNFHYYRYGFNELIKGELIVGGCEVLGIPLFYIGNYDKVKQRVDRCNNVNRSLYAMM</sequence>
<gene>
    <name evidence="1" type="ORF">CSCA_3937</name>
</gene>
<dbReference type="KEGG" id="csq:CSCA_3937"/>
<reference evidence="1 2" key="1">
    <citation type="journal article" date="2015" name="J. Biotechnol.">
        <title>Complete genome sequence of a malodorant-producing acetogen, Clostridium scatologenes ATCC 25775(T).</title>
        <authorList>
            <person name="Zhu Z."/>
            <person name="Guo T."/>
            <person name="Zheng H."/>
            <person name="Song T."/>
            <person name="Ouyang P."/>
            <person name="Xie J."/>
        </authorList>
    </citation>
    <scope>NUCLEOTIDE SEQUENCE [LARGE SCALE GENOMIC DNA]</scope>
    <source>
        <strain evidence="1 2">ATCC 25775</strain>
    </source>
</reference>
<accession>A0A0E3K379</accession>
<protein>
    <submittedName>
        <fullName evidence="1">Uncharacterized protein</fullName>
    </submittedName>
</protein>